<comment type="caution">
    <text evidence="1">The sequence shown here is derived from an EMBL/GenBank/DDBJ whole genome shotgun (WGS) entry which is preliminary data.</text>
</comment>
<reference evidence="1 2" key="1">
    <citation type="journal article" date="2024" name="Nat. Commun.">
        <title>Phylogenomics reveals the evolutionary origins of lichenization in chlorophyte algae.</title>
        <authorList>
            <person name="Puginier C."/>
            <person name="Libourel C."/>
            <person name="Otte J."/>
            <person name="Skaloud P."/>
            <person name="Haon M."/>
            <person name="Grisel S."/>
            <person name="Petersen M."/>
            <person name="Berrin J.G."/>
            <person name="Delaux P.M."/>
            <person name="Dal Grande F."/>
            <person name="Keller J."/>
        </authorList>
    </citation>
    <scope>NUCLEOTIDE SEQUENCE [LARGE SCALE GENOMIC DNA]</scope>
    <source>
        <strain evidence="1 2">SAG 2043</strain>
    </source>
</reference>
<keyword evidence="2" id="KW-1185">Reference proteome</keyword>
<evidence type="ECO:0000313" key="1">
    <source>
        <dbReference type="EMBL" id="KAK9817086.1"/>
    </source>
</evidence>
<gene>
    <name evidence="1" type="ORF">WJX72_009337</name>
</gene>
<protein>
    <submittedName>
        <fullName evidence="1">Uncharacterized protein</fullName>
    </submittedName>
</protein>
<proteinExistence type="predicted"/>
<evidence type="ECO:0000313" key="2">
    <source>
        <dbReference type="Proteomes" id="UP001489004"/>
    </source>
</evidence>
<name>A0AAW1Q5D5_9CHLO</name>
<dbReference type="EMBL" id="JALJOR010000005">
    <property type="protein sequence ID" value="KAK9817086.1"/>
    <property type="molecule type" value="Genomic_DNA"/>
</dbReference>
<sequence>MRPYGFVRGKKRCGFDYPDLVLEWEAVSDASIKGTARVLNASVEAICKNAHLGCTCERDSGHDKLASQQEFCWPRICRLQQNTLLEQASGSQR</sequence>
<organism evidence="1 2">
    <name type="scientific">[Myrmecia] bisecta</name>
    <dbReference type="NCBI Taxonomy" id="41462"/>
    <lineage>
        <taxon>Eukaryota</taxon>
        <taxon>Viridiplantae</taxon>
        <taxon>Chlorophyta</taxon>
        <taxon>core chlorophytes</taxon>
        <taxon>Trebouxiophyceae</taxon>
        <taxon>Trebouxiales</taxon>
        <taxon>Trebouxiaceae</taxon>
        <taxon>Myrmecia</taxon>
    </lineage>
</organism>
<accession>A0AAW1Q5D5</accession>
<dbReference type="Proteomes" id="UP001489004">
    <property type="component" value="Unassembled WGS sequence"/>
</dbReference>
<dbReference type="AlphaFoldDB" id="A0AAW1Q5D5"/>